<dbReference type="STRING" id="1088818.A0A2I0ADT1"/>
<accession>A0A2I0ADT1</accession>
<reference evidence="3 4" key="1">
    <citation type="journal article" date="2017" name="Nature">
        <title>The Apostasia genome and the evolution of orchids.</title>
        <authorList>
            <person name="Zhang G.Q."/>
            <person name="Liu K.W."/>
            <person name="Li Z."/>
            <person name="Lohaus R."/>
            <person name="Hsiao Y.Y."/>
            <person name="Niu S.C."/>
            <person name="Wang J.Y."/>
            <person name="Lin Y.C."/>
            <person name="Xu Q."/>
            <person name="Chen L.J."/>
            <person name="Yoshida K."/>
            <person name="Fujiwara S."/>
            <person name="Wang Z.W."/>
            <person name="Zhang Y.Q."/>
            <person name="Mitsuda N."/>
            <person name="Wang M."/>
            <person name="Liu G.H."/>
            <person name="Pecoraro L."/>
            <person name="Huang H.X."/>
            <person name="Xiao X.J."/>
            <person name="Lin M."/>
            <person name="Wu X.Y."/>
            <person name="Wu W.L."/>
            <person name="Chen Y.Y."/>
            <person name="Chang S.B."/>
            <person name="Sakamoto S."/>
            <person name="Ohme-Takagi M."/>
            <person name="Yagi M."/>
            <person name="Zeng S.J."/>
            <person name="Shen C.Y."/>
            <person name="Yeh C.M."/>
            <person name="Luo Y.B."/>
            <person name="Tsai W.C."/>
            <person name="Van de Peer Y."/>
            <person name="Liu Z.J."/>
        </authorList>
    </citation>
    <scope>NUCLEOTIDE SEQUENCE [LARGE SCALE GENOMIC DNA]</scope>
    <source>
        <strain evidence="4">cv. Shenzhen</strain>
        <tissue evidence="3">Stem</tissue>
    </source>
</reference>
<dbReference type="EMBL" id="KZ451993">
    <property type="protein sequence ID" value="PKA53709.1"/>
    <property type="molecule type" value="Genomic_DNA"/>
</dbReference>
<evidence type="ECO:0000256" key="1">
    <source>
        <dbReference type="SAM" id="MobiDB-lite"/>
    </source>
</evidence>
<dbReference type="AlphaFoldDB" id="A0A2I0ADT1"/>
<feature type="region of interest" description="Disordered" evidence="1">
    <location>
        <begin position="1"/>
        <end position="22"/>
    </location>
</feature>
<proteinExistence type="predicted"/>
<name>A0A2I0ADT1_9ASPA</name>
<feature type="domain" description="DUF8040" evidence="2">
    <location>
        <begin position="25"/>
        <end position="106"/>
    </location>
</feature>
<organism evidence="3 4">
    <name type="scientific">Apostasia shenzhenica</name>
    <dbReference type="NCBI Taxonomy" id="1088818"/>
    <lineage>
        <taxon>Eukaryota</taxon>
        <taxon>Viridiplantae</taxon>
        <taxon>Streptophyta</taxon>
        <taxon>Embryophyta</taxon>
        <taxon>Tracheophyta</taxon>
        <taxon>Spermatophyta</taxon>
        <taxon>Magnoliopsida</taxon>
        <taxon>Liliopsida</taxon>
        <taxon>Asparagales</taxon>
        <taxon>Orchidaceae</taxon>
        <taxon>Apostasioideae</taxon>
        <taxon>Apostasia</taxon>
    </lineage>
</organism>
<dbReference type="Pfam" id="PF26138">
    <property type="entry name" value="DUF8040"/>
    <property type="match status" value="1"/>
</dbReference>
<keyword evidence="4" id="KW-1185">Reference proteome</keyword>
<evidence type="ECO:0000259" key="2">
    <source>
        <dbReference type="Pfam" id="PF26138"/>
    </source>
</evidence>
<gene>
    <name evidence="3" type="ORF">AXF42_Ash009205</name>
</gene>
<dbReference type="InterPro" id="IPR045249">
    <property type="entry name" value="HARBI1-like"/>
</dbReference>
<sequence>MARSRPLTINSARNESTVDRGVPTNEHPKVLFNVMRMDSDAFIALRDMLVSKGLLTDSRHVPAIKQIGIFMRIIAFAAGDRECAKMFQHSLETISKYFNATLQAIVAITPELITLPNANIPCSNKVRRDSRFWPHFKVSETNFGMINLYISYLVRSSVIVIYFEMQNCLGVIDGTYISASVPNTQKPAYRTRKGTIAQNVMAVVGFDGMFHYVAAGWEGSASDMRVL</sequence>
<dbReference type="PANTHER" id="PTHR22930">
    <property type="match status" value="1"/>
</dbReference>
<evidence type="ECO:0000313" key="3">
    <source>
        <dbReference type="EMBL" id="PKA53709.1"/>
    </source>
</evidence>
<dbReference type="PANTHER" id="PTHR22930:SF259">
    <property type="entry name" value="OS08G0106900 PROTEIN"/>
    <property type="match status" value="1"/>
</dbReference>
<dbReference type="Proteomes" id="UP000236161">
    <property type="component" value="Unassembled WGS sequence"/>
</dbReference>
<evidence type="ECO:0000313" key="4">
    <source>
        <dbReference type="Proteomes" id="UP000236161"/>
    </source>
</evidence>
<dbReference type="InterPro" id="IPR058353">
    <property type="entry name" value="DUF8040"/>
</dbReference>
<dbReference type="OrthoDB" id="1698839at2759"/>
<protein>
    <recommendedName>
        <fullName evidence="2">DUF8040 domain-containing protein</fullName>
    </recommendedName>
</protein>